<reference evidence="2" key="1">
    <citation type="journal article" date="2012" name="Science">
        <title>Fermentation, hydrogen, and sulfur metabolism in multiple uncultivated bacterial phyla.</title>
        <authorList>
            <person name="Wrighton K.C."/>
            <person name="Thomas B.C."/>
            <person name="Sharon I."/>
            <person name="Miller C.S."/>
            <person name="Castelle C.J."/>
            <person name="VerBerkmoes N.C."/>
            <person name="Wilkins M.J."/>
            <person name="Hettich R.L."/>
            <person name="Lipton M.S."/>
            <person name="Williams K.H."/>
            <person name="Long P.E."/>
            <person name="Banfield J.F."/>
        </authorList>
    </citation>
    <scope>NUCLEOTIDE SEQUENCE [LARGE SCALE GENOMIC DNA]</scope>
</reference>
<dbReference type="Gene3D" id="2.180.10.10">
    <property type="entry name" value="RHS repeat-associated core"/>
    <property type="match status" value="3"/>
</dbReference>
<keyword evidence="1" id="KW-0732">Signal</keyword>
<accession>K2GC11</accession>
<gene>
    <name evidence="2" type="ORF">ACD_3C00160G0003</name>
</gene>
<evidence type="ECO:0000313" key="2">
    <source>
        <dbReference type="EMBL" id="EKE27739.1"/>
    </source>
</evidence>
<evidence type="ECO:0000256" key="1">
    <source>
        <dbReference type="SAM" id="SignalP"/>
    </source>
</evidence>
<feature type="chain" id="PRO_5017267168" evidence="1">
    <location>
        <begin position="27"/>
        <end position="1727"/>
    </location>
</feature>
<sequence>MSVKQIISYLLIVLLNSQTLITSTSAAVIADSWMPKSGSSIIVSPVKKSNTQGLQNLNLSDLFMWWSTYSTKFDFPKASRDSWPNLNITYSSSNRDGSSAYGYWWWINISSISRTTRFGTDKIYASDEFLLDGKEYIRTWNSYHARYANDSTKLETFSGGWLSTDSFGVKKYYGLLDNSRLFDESNRNKIFSWMLEKEELPTWEIVLYSYSRENWAVYPISIKYWFSGSWTNLYELQFTYISKTKSVESYRTNFPVKTSKLLSQVSLNVNWAKTKWYECKYDDSKTVDSHLLSVQEITSEKALSPTVFSYGSGKLAHLLTKIILPSWGISELAYTPSSQIKTADGKIWNPNLPLIIMLLSEVKFSDAITNSIWKRTFSYEWWKLYQDEKDPFRREYVGFQKAIITENDWVKQLVFFHQGTKNDNTDTYSKKWMQYRTEIYTSSGVLIDLSLQTYVNLPLEAWRVLVKNESNIDFDFGSGWSMPLAKATTQEYDSYWNVIKIKDFWSVVASTDSTAFTDTWSDILTTEISYATWADDRNMVSYPILNKITWYFWETLSSEKKYYDLNEFGIIWLRGLDTRAEKQDVITWRYIWNSTDYDSQWRMIAKIDELWRITNFTPDEYGIYSTEITNAKNFKTKIEYDYRYGLIKKIINPNKTWKEFQYDSFWRLSGENTLTSDWISVELKSISYNFNESPRNIVINEKTTSWDKIYTTHLDSYDKPIQTRKSAFLSWKTWVNDFGYDHNGQLIFTSYPYEGDGFWYLKVPIPFDWQNKTYDALGRLIGITDNSGTYQIQYWPNSQTITDRLWYKKKFVFDSRENLSEVHELNWTIDEAVTQYEYTPLWKLSKYTDSRGNIRNLTYDWLSRLIWLEDLHRVSDTDILSESYQYDDVNNTVKSTDQNWNITTIIYDELNRPLSQKFSRPNETIDRAYDFIYDQWPNAEWQLTTESWSTHSRIYSYNTFWKKSSESINISIWTSSWTYVTNFEYAPTWEPTKVTYPDWYAIDYWYKNWFAETVKEGVNSNLLATINEYSPSGKAQFIKYWTNINETYGFDSEFGYRLSTKKSSTLTGSIQDLAYTYDSENQITELVESAPTDANWKISYSYDWMGRLIQARFSDLSWVQKNIESYSYDSIWNILDWPMGNYTYSSGSPEGNPHTLIRAGNSTFSYDKEGNLKRKTEINSSGSTNIKNFAYDAGNRVIWVTDDIWWINFSYTYDAGNIRLWKRDYDENKLTIYPNDLFEIEYDKNTLEDGTKILTTSTDHHVFFAGSRIVTRQDKKVDTVSAVGWNTSTSSWSGSQWDSSSSWTVNNTESWALTGSWDTTWSGNLSGSWITDIFWSWSTTDTWSITDSWITDSWGINPPAGDIPIVPPADNTGSTTDGSWVVMIQSSLYAIKPQIFLSLPPDSWLVSTLIYHLTDHLGSAVIDVDENGNILNLKDYFPYWNERISKVNNTQSWDIYKNRYSYSNKERDQESNLLYFENRYYDSWIGRFAQRDPVFKELWRTQRANELLSDPQQFNSYSYARNNPVRWTDPTWEKIEWRARPLSWLLWNFADHSYIYVRPDDKNYTYNWWKMGDSFTIGWHQEFSLLEWVQLKLKLNNSSDKGYKDGVMVIDPKKYGMTEKQFITNLLDEYVEYDSRQYLPIWDNCNRSATSLLNEAGASLDDLKKFNPELYHPGIGDKLNNNIKIKKTESWWQKNTGSNQTGIWTVSQKATSVPSRPSMRIDIKKFK</sequence>
<name>K2GC11_9BACT</name>
<feature type="signal peptide" evidence="1">
    <location>
        <begin position="1"/>
        <end position="26"/>
    </location>
</feature>
<dbReference type="PANTHER" id="PTHR32305">
    <property type="match status" value="1"/>
</dbReference>
<protein>
    <submittedName>
        <fullName evidence="2">Virulence plasmid 65kDa B protein/YD repeat protein</fullName>
    </submittedName>
</protein>
<dbReference type="InterPro" id="IPR050708">
    <property type="entry name" value="T6SS_VgrG/RHS"/>
</dbReference>
<dbReference type="PANTHER" id="PTHR32305:SF17">
    <property type="entry name" value="TRNA NUCLEASE WAPA"/>
    <property type="match status" value="1"/>
</dbReference>
<comment type="caution">
    <text evidence="2">The sequence shown here is derived from an EMBL/GenBank/DDBJ whole genome shotgun (WGS) entry which is preliminary data.</text>
</comment>
<proteinExistence type="predicted"/>
<organism evidence="2">
    <name type="scientific">uncultured bacterium</name>
    <name type="common">gcode 4</name>
    <dbReference type="NCBI Taxonomy" id="1234023"/>
    <lineage>
        <taxon>Bacteria</taxon>
        <taxon>environmental samples</taxon>
    </lineage>
</organism>
<dbReference type="EMBL" id="AMFJ01000434">
    <property type="protein sequence ID" value="EKE27739.1"/>
    <property type="molecule type" value="Genomic_DNA"/>
</dbReference>
<dbReference type="InterPro" id="IPR022385">
    <property type="entry name" value="Rhs_assc_core"/>
</dbReference>
<dbReference type="NCBIfam" id="TIGR03696">
    <property type="entry name" value="Rhs_assc_core"/>
    <property type="match status" value="1"/>
</dbReference>